<dbReference type="EMBL" id="BARW01038084">
    <property type="protein sequence ID" value="GAJ20332.1"/>
    <property type="molecule type" value="Genomic_DNA"/>
</dbReference>
<feature type="non-terminal residue" evidence="1">
    <location>
        <position position="118"/>
    </location>
</feature>
<name>X1VLQ3_9ZZZZ</name>
<comment type="caution">
    <text evidence="1">The sequence shown here is derived from an EMBL/GenBank/DDBJ whole genome shotgun (WGS) entry which is preliminary data.</text>
</comment>
<reference evidence="1" key="1">
    <citation type="journal article" date="2014" name="Front. Microbiol.">
        <title>High frequency of phylogenetically diverse reductive dehalogenase-homologous genes in deep subseafloor sedimentary metagenomes.</title>
        <authorList>
            <person name="Kawai M."/>
            <person name="Futagami T."/>
            <person name="Toyoda A."/>
            <person name="Takaki Y."/>
            <person name="Nishi S."/>
            <person name="Hori S."/>
            <person name="Arai W."/>
            <person name="Tsubouchi T."/>
            <person name="Morono Y."/>
            <person name="Uchiyama I."/>
            <person name="Ito T."/>
            <person name="Fujiyama A."/>
            <person name="Inagaki F."/>
            <person name="Takami H."/>
        </authorList>
    </citation>
    <scope>NUCLEOTIDE SEQUENCE</scope>
    <source>
        <strain evidence="1">Expedition CK06-06</strain>
    </source>
</reference>
<organism evidence="1">
    <name type="scientific">marine sediment metagenome</name>
    <dbReference type="NCBI Taxonomy" id="412755"/>
    <lineage>
        <taxon>unclassified sequences</taxon>
        <taxon>metagenomes</taxon>
        <taxon>ecological metagenomes</taxon>
    </lineage>
</organism>
<sequence>MRPEDPSDADRISAGVLKGMQLAGYDYPVRKLRRSGDVCCVTLPLQVRGFLALERGDWLLFGECSWPGLVAFFKVSPERYQALMTDERKELQRSARKVRKRKGTLLVTIPPAICKILS</sequence>
<accession>X1VLQ3</accession>
<protein>
    <submittedName>
        <fullName evidence="1">Uncharacterized protein</fullName>
    </submittedName>
</protein>
<evidence type="ECO:0000313" key="1">
    <source>
        <dbReference type="EMBL" id="GAJ20332.1"/>
    </source>
</evidence>
<dbReference type="AlphaFoldDB" id="X1VLQ3"/>
<proteinExistence type="predicted"/>
<gene>
    <name evidence="1" type="ORF">S12H4_58579</name>
</gene>